<dbReference type="SUPFAM" id="SSF81383">
    <property type="entry name" value="F-box domain"/>
    <property type="match status" value="1"/>
</dbReference>
<gene>
    <name evidence="3" type="ORF">CKAN_01803000</name>
</gene>
<comment type="caution">
    <text evidence="3">The sequence shown here is derived from an EMBL/GenBank/DDBJ whole genome shotgun (WGS) entry which is preliminary data.</text>
</comment>
<dbReference type="SUPFAM" id="SSF117281">
    <property type="entry name" value="Kelch motif"/>
    <property type="match status" value="1"/>
</dbReference>
<keyword evidence="4" id="KW-1185">Reference proteome</keyword>
<dbReference type="Pfam" id="PF00646">
    <property type="entry name" value="F-box"/>
    <property type="match status" value="1"/>
</dbReference>
<dbReference type="EMBL" id="QPKB01000007">
    <property type="protein sequence ID" value="RWR88986.1"/>
    <property type="molecule type" value="Genomic_DNA"/>
</dbReference>
<proteinExistence type="predicted"/>
<dbReference type="Gene3D" id="1.20.1280.50">
    <property type="match status" value="1"/>
</dbReference>
<keyword evidence="1" id="KW-1133">Transmembrane helix</keyword>
<dbReference type="Proteomes" id="UP000283530">
    <property type="component" value="Unassembled WGS sequence"/>
</dbReference>
<reference evidence="3 4" key="1">
    <citation type="journal article" date="2019" name="Nat. Plants">
        <title>Stout camphor tree genome fills gaps in understanding of flowering plant genome evolution.</title>
        <authorList>
            <person name="Chaw S.M."/>
            <person name="Liu Y.C."/>
            <person name="Wu Y.W."/>
            <person name="Wang H.Y."/>
            <person name="Lin C.I."/>
            <person name="Wu C.S."/>
            <person name="Ke H.M."/>
            <person name="Chang L.Y."/>
            <person name="Hsu C.Y."/>
            <person name="Yang H.T."/>
            <person name="Sudianto E."/>
            <person name="Hsu M.H."/>
            <person name="Wu K.P."/>
            <person name="Wang L.N."/>
            <person name="Leebens-Mack J.H."/>
            <person name="Tsai I.J."/>
        </authorList>
    </citation>
    <scope>NUCLEOTIDE SEQUENCE [LARGE SCALE GENOMIC DNA]</scope>
    <source>
        <strain evidence="4">cv. Chaw 1501</strain>
        <tissue evidence="3">Young leaves</tissue>
    </source>
</reference>
<protein>
    <submittedName>
        <fullName evidence="3">F-box/kelch-repeat protein</fullName>
    </submittedName>
</protein>
<dbReference type="CDD" id="cd09917">
    <property type="entry name" value="F-box_SF"/>
    <property type="match status" value="1"/>
</dbReference>
<evidence type="ECO:0000313" key="3">
    <source>
        <dbReference type="EMBL" id="RWR88986.1"/>
    </source>
</evidence>
<dbReference type="InterPro" id="IPR015915">
    <property type="entry name" value="Kelch-typ_b-propeller"/>
</dbReference>
<evidence type="ECO:0000313" key="4">
    <source>
        <dbReference type="Proteomes" id="UP000283530"/>
    </source>
</evidence>
<dbReference type="InterPro" id="IPR001810">
    <property type="entry name" value="F-box_dom"/>
</dbReference>
<dbReference type="SMART" id="SM00256">
    <property type="entry name" value="FBOX"/>
    <property type="match status" value="1"/>
</dbReference>
<dbReference type="STRING" id="337451.A0A3S3QQR7"/>
<keyword evidence="1" id="KW-0472">Membrane</keyword>
<dbReference type="AlphaFoldDB" id="A0A3S3QQR7"/>
<dbReference type="OrthoDB" id="1882349at2759"/>
<dbReference type="Gene3D" id="2.120.10.80">
    <property type="entry name" value="Kelch-type beta propeller"/>
    <property type="match status" value="1"/>
</dbReference>
<name>A0A3S3QQR7_9MAGN</name>
<dbReference type="PANTHER" id="PTHR47712:SF3">
    <property type="entry name" value="F-BOX DOMAIN-CONTAINING PROTEIN"/>
    <property type="match status" value="1"/>
</dbReference>
<sequence length="382" mass="42129">METDTRFATTIDDWSCLGSDLTELILSYLPLRSIVRAGAVCKAWRSVVTQSSFSARVSAAKKPWFFICGKNNIFSKNNQAFGFDPEADEWIRLPTALFPSPKQEESFIGSGGFFFTATSSTCSRFSYAPVLKSDSWRETPPLRFSRCNPLVGVFAEGGGPKFIVVGGVRFIGGLVDIEDRLAVEIYDPAEGVWELCPPLPADFRSGNSSQWLSSALLGGKLFVFGIYSCYVSAFDLGRREWSGVRMVRPAGVLFSFLVACGGLLVLAGLCNTAKGASFVLWRVEEGAMELGEVVGVMPEELLHCLFESDEDEKFASLKCVGLGDLVYVFNEEPHRVYPACVCQIGKDFKCSWRKLPEIPLPVNRFHKVVSFCSNVSLDSVLR</sequence>
<keyword evidence="1" id="KW-0812">Transmembrane</keyword>
<organism evidence="3 4">
    <name type="scientific">Cinnamomum micranthum f. kanehirae</name>
    <dbReference type="NCBI Taxonomy" id="337451"/>
    <lineage>
        <taxon>Eukaryota</taxon>
        <taxon>Viridiplantae</taxon>
        <taxon>Streptophyta</taxon>
        <taxon>Embryophyta</taxon>
        <taxon>Tracheophyta</taxon>
        <taxon>Spermatophyta</taxon>
        <taxon>Magnoliopsida</taxon>
        <taxon>Magnoliidae</taxon>
        <taxon>Laurales</taxon>
        <taxon>Lauraceae</taxon>
        <taxon>Cinnamomum</taxon>
    </lineage>
</organism>
<accession>A0A3S3QQR7</accession>
<evidence type="ECO:0000259" key="2">
    <source>
        <dbReference type="SMART" id="SM00256"/>
    </source>
</evidence>
<feature type="transmembrane region" description="Helical" evidence="1">
    <location>
        <begin position="211"/>
        <end position="230"/>
    </location>
</feature>
<dbReference type="InterPro" id="IPR036047">
    <property type="entry name" value="F-box-like_dom_sf"/>
</dbReference>
<evidence type="ECO:0000256" key="1">
    <source>
        <dbReference type="SAM" id="Phobius"/>
    </source>
</evidence>
<feature type="domain" description="F-box" evidence="2">
    <location>
        <begin position="17"/>
        <end position="57"/>
    </location>
</feature>
<feature type="transmembrane region" description="Helical" evidence="1">
    <location>
        <begin position="250"/>
        <end position="269"/>
    </location>
</feature>
<dbReference type="PANTHER" id="PTHR47712">
    <property type="entry name" value="OS09G0555300 PROTEIN"/>
    <property type="match status" value="1"/>
</dbReference>